<feature type="domain" description="Replication factor A C-terminal" evidence="3">
    <location>
        <begin position="87"/>
        <end position="211"/>
    </location>
</feature>
<evidence type="ECO:0000256" key="2">
    <source>
        <dbReference type="SAM" id="Phobius"/>
    </source>
</evidence>
<keyword evidence="2" id="KW-1133">Transmembrane helix</keyword>
<evidence type="ECO:0000256" key="1">
    <source>
        <dbReference type="SAM" id="MobiDB-lite"/>
    </source>
</evidence>
<feature type="transmembrane region" description="Helical" evidence="2">
    <location>
        <begin position="12"/>
        <end position="33"/>
    </location>
</feature>
<dbReference type="InterPro" id="IPR013955">
    <property type="entry name" value="Rep_factor-A_C"/>
</dbReference>
<accession>A0ABQ5C8B4</accession>
<feature type="compositionally biased region" description="Basic residues" evidence="1">
    <location>
        <begin position="309"/>
        <end position="319"/>
    </location>
</feature>
<dbReference type="Pfam" id="PF08646">
    <property type="entry name" value="Rep_fac-A_C"/>
    <property type="match status" value="1"/>
</dbReference>
<keyword evidence="2" id="KW-0472">Membrane</keyword>
<dbReference type="Proteomes" id="UP001151760">
    <property type="component" value="Unassembled WGS sequence"/>
</dbReference>
<evidence type="ECO:0000313" key="5">
    <source>
        <dbReference type="Proteomes" id="UP001151760"/>
    </source>
</evidence>
<name>A0ABQ5C8B4_9ASTR</name>
<feature type="region of interest" description="Disordered" evidence="1">
    <location>
        <begin position="300"/>
        <end position="319"/>
    </location>
</feature>
<protein>
    <submittedName>
        <fullName evidence="4">Replication protein A 70 kDa DNA-binding subunit B-like protein</fullName>
    </submittedName>
</protein>
<gene>
    <name evidence="4" type="ORF">Tco_0892200</name>
</gene>
<dbReference type="EMBL" id="BQNB010013955">
    <property type="protein sequence ID" value="GJT22263.1"/>
    <property type="molecule type" value="Genomic_DNA"/>
</dbReference>
<dbReference type="Gene3D" id="2.40.50.140">
    <property type="entry name" value="Nucleic acid-binding proteins"/>
    <property type="match status" value="1"/>
</dbReference>
<evidence type="ECO:0000259" key="3">
    <source>
        <dbReference type="Pfam" id="PF08646"/>
    </source>
</evidence>
<dbReference type="InterPro" id="IPR012340">
    <property type="entry name" value="NA-bd_OB-fold"/>
</dbReference>
<keyword evidence="2" id="KW-0812">Transmembrane</keyword>
<reference evidence="4" key="2">
    <citation type="submission" date="2022-01" db="EMBL/GenBank/DDBJ databases">
        <authorList>
            <person name="Yamashiro T."/>
            <person name="Shiraishi A."/>
            <person name="Satake H."/>
            <person name="Nakayama K."/>
        </authorList>
    </citation>
    <scope>NUCLEOTIDE SEQUENCE</scope>
</reference>
<reference evidence="4" key="1">
    <citation type="journal article" date="2022" name="Int. J. Mol. Sci.">
        <title>Draft Genome of Tanacetum Coccineum: Genomic Comparison of Closely Related Tanacetum-Family Plants.</title>
        <authorList>
            <person name="Yamashiro T."/>
            <person name="Shiraishi A."/>
            <person name="Nakayama K."/>
            <person name="Satake H."/>
        </authorList>
    </citation>
    <scope>NUCLEOTIDE SEQUENCE</scope>
</reference>
<dbReference type="SUPFAM" id="SSF50249">
    <property type="entry name" value="Nucleic acid-binding proteins"/>
    <property type="match status" value="1"/>
</dbReference>
<sequence>MYDTSLTFLENSVVLPTFLLTLFYFLLIVFLALSNVRYNANKAELEELLNKKSYKNSDILLPYPKDEDIISISTVVASLRTLNASWIKGKISLPRQDRSTWFTACANCKKSLEADLTWIVTCPLCHQESEVEALSRMTIQIDDGTTTLYATIGTPDVEKIVPYTVVELKDADEHGINLHDDIAASVQKHTSIAFIRSYEATFRGHAEMKASKNKYLDPLQVFINHPQRINLPEKESAKPESVAKPATDKDKQLFTPSTKLVLEEINSTIESKSVKRSLLFSNKDLDTEKTATLLAIKKEVGDEVMKGSPTKKKKDSKDS</sequence>
<organism evidence="4 5">
    <name type="scientific">Tanacetum coccineum</name>
    <dbReference type="NCBI Taxonomy" id="301880"/>
    <lineage>
        <taxon>Eukaryota</taxon>
        <taxon>Viridiplantae</taxon>
        <taxon>Streptophyta</taxon>
        <taxon>Embryophyta</taxon>
        <taxon>Tracheophyta</taxon>
        <taxon>Spermatophyta</taxon>
        <taxon>Magnoliopsida</taxon>
        <taxon>eudicotyledons</taxon>
        <taxon>Gunneridae</taxon>
        <taxon>Pentapetalae</taxon>
        <taxon>asterids</taxon>
        <taxon>campanulids</taxon>
        <taxon>Asterales</taxon>
        <taxon>Asteraceae</taxon>
        <taxon>Asteroideae</taxon>
        <taxon>Anthemideae</taxon>
        <taxon>Anthemidinae</taxon>
        <taxon>Tanacetum</taxon>
    </lineage>
</organism>
<keyword evidence="5" id="KW-1185">Reference proteome</keyword>
<evidence type="ECO:0000313" key="4">
    <source>
        <dbReference type="EMBL" id="GJT22263.1"/>
    </source>
</evidence>
<proteinExistence type="predicted"/>
<comment type="caution">
    <text evidence="4">The sequence shown here is derived from an EMBL/GenBank/DDBJ whole genome shotgun (WGS) entry which is preliminary data.</text>
</comment>